<organism evidence="2 3">
    <name type="scientific">Populus deltoides</name>
    <name type="common">Eastern poplar</name>
    <name type="synonym">Eastern cottonwood</name>
    <dbReference type="NCBI Taxonomy" id="3696"/>
    <lineage>
        <taxon>Eukaryota</taxon>
        <taxon>Viridiplantae</taxon>
        <taxon>Streptophyta</taxon>
        <taxon>Embryophyta</taxon>
        <taxon>Tracheophyta</taxon>
        <taxon>Spermatophyta</taxon>
        <taxon>Magnoliopsida</taxon>
        <taxon>eudicotyledons</taxon>
        <taxon>Gunneridae</taxon>
        <taxon>Pentapetalae</taxon>
        <taxon>rosids</taxon>
        <taxon>fabids</taxon>
        <taxon>Malpighiales</taxon>
        <taxon>Salicaceae</taxon>
        <taxon>Saliceae</taxon>
        <taxon>Populus</taxon>
    </lineage>
</organism>
<keyword evidence="1" id="KW-1133">Transmembrane helix</keyword>
<feature type="transmembrane region" description="Helical" evidence="1">
    <location>
        <begin position="278"/>
        <end position="296"/>
    </location>
</feature>
<evidence type="ECO:0000313" key="3">
    <source>
        <dbReference type="Proteomes" id="UP000807159"/>
    </source>
</evidence>
<feature type="transmembrane region" description="Helical" evidence="1">
    <location>
        <begin position="106"/>
        <end position="124"/>
    </location>
</feature>
<dbReference type="Gene3D" id="1.20.1250.20">
    <property type="entry name" value="MFS general substrate transporter like domains"/>
    <property type="match status" value="2"/>
</dbReference>
<proteinExistence type="predicted"/>
<name>A0A8T2ZE61_POPDE</name>
<dbReference type="Proteomes" id="UP000807159">
    <property type="component" value="Chromosome 2"/>
</dbReference>
<feature type="transmembrane region" description="Helical" evidence="1">
    <location>
        <begin position="55"/>
        <end position="74"/>
    </location>
</feature>
<evidence type="ECO:0000313" key="2">
    <source>
        <dbReference type="EMBL" id="KAH8515620.1"/>
    </source>
</evidence>
<dbReference type="InterPro" id="IPR036259">
    <property type="entry name" value="MFS_trans_sf"/>
</dbReference>
<dbReference type="EMBL" id="JACEGQ020000002">
    <property type="protein sequence ID" value="KAH8515620.1"/>
    <property type="molecule type" value="Genomic_DNA"/>
</dbReference>
<reference evidence="2" key="1">
    <citation type="journal article" date="2021" name="J. Hered.">
        <title>Genome Assembly of Salicaceae Populus deltoides (Eastern Cottonwood) I-69 Based on Nanopore Sequencing and Hi-C Technologies.</title>
        <authorList>
            <person name="Bai S."/>
            <person name="Wu H."/>
            <person name="Zhang J."/>
            <person name="Pan Z."/>
            <person name="Zhao W."/>
            <person name="Li Z."/>
            <person name="Tong C."/>
        </authorList>
    </citation>
    <scope>NUCLEOTIDE SEQUENCE</scope>
    <source>
        <tissue evidence="2">Leaf</tissue>
    </source>
</reference>
<keyword evidence="1" id="KW-0472">Membrane</keyword>
<evidence type="ECO:0000256" key="1">
    <source>
        <dbReference type="SAM" id="Phobius"/>
    </source>
</evidence>
<keyword evidence="1" id="KW-0812">Transmembrane</keyword>
<protein>
    <submittedName>
        <fullName evidence="2">Uncharacterized protein</fullName>
    </submittedName>
</protein>
<accession>A0A8T2ZE61</accession>
<feature type="transmembrane region" description="Helical" evidence="1">
    <location>
        <begin position="244"/>
        <end position="266"/>
    </location>
</feature>
<sequence>MSSKFHWGASLRTSAAIKNAVDGVEAILLVITVHLAEDFTNSALALLSAPAFPGYFPPLLVIIICPALVLLASGDSGVFPLEVFLADQIADDDEKQASTKEEKVDAPAVMGASLFLFFCGIYFGPYKYVKPTGSPLTTAYRVFKAATRKRHLDYPRSADGCYMNNEKRELQISLVHPLLRWIDRAAIREPSSSSGGQESTNIGESVEGGSKAHFNTVSFVDDLPGVWSGQAYPQMKLFINPINWFVLAIQRLLIILFVEVGFRNWIQHDIMEDSHLDKIFLLLAILSGGNLCLHALGRMSSHHGSTCISTG</sequence>
<dbReference type="AlphaFoldDB" id="A0A8T2ZE61"/>
<gene>
    <name evidence="2" type="ORF">H0E87_004175</name>
</gene>
<keyword evidence="3" id="KW-1185">Reference proteome</keyword>
<comment type="caution">
    <text evidence="2">The sequence shown here is derived from an EMBL/GenBank/DDBJ whole genome shotgun (WGS) entry which is preliminary data.</text>
</comment>